<keyword evidence="8" id="KW-0479">Metal-binding</keyword>
<feature type="transmembrane region" description="Helical" evidence="10">
    <location>
        <begin position="275"/>
        <end position="292"/>
    </location>
</feature>
<evidence type="ECO:0000256" key="2">
    <source>
        <dbReference type="ARBA" id="ARBA00022448"/>
    </source>
</evidence>
<feature type="transmembrane region" description="Helical" evidence="10">
    <location>
        <begin position="457"/>
        <end position="475"/>
    </location>
</feature>
<feature type="transmembrane region" description="Helical" evidence="10">
    <location>
        <begin position="809"/>
        <end position="834"/>
    </location>
</feature>
<evidence type="ECO:0000256" key="9">
    <source>
        <dbReference type="RuleBase" id="RU003732"/>
    </source>
</evidence>
<dbReference type="Pfam" id="PF00209">
    <property type="entry name" value="SNF"/>
    <property type="match status" value="2"/>
</dbReference>
<accession>A0A8K1LTN4</accession>
<evidence type="ECO:0000256" key="5">
    <source>
        <dbReference type="ARBA" id="ARBA00022989"/>
    </source>
</evidence>
<feature type="transmembrane region" description="Helical" evidence="10">
    <location>
        <begin position="70"/>
        <end position="92"/>
    </location>
</feature>
<dbReference type="GO" id="GO:0031526">
    <property type="term" value="C:brush border membrane"/>
    <property type="evidence" value="ECO:0007669"/>
    <property type="project" value="TreeGrafter"/>
</dbReference>
<dbReference type="InterPro" id="IPR000175">
    <property type="entry name" value="Na/ntran_symport"/>
</dbReference>
<dbReference type="PROSITE" id="PS00754">
    <property type="entry name" value="NA_NEUROTRAN_SYMP_2"/>
    <property type="match status" value="2"/>
</dbReference>
<evidence type="ECO:0000313" key="11">
    <source>
        <dbReference type="EMBL" id="TRZ25667.1"/>
    </source>
</evidence>
<dbReference type="Proteomes" id="UP000796761">
    <property type="component" value="Unassembled WGS sequence"/>
</dbReference>
<dbReference type="InterPro" id="IPR037272">
    <property type="entry name" value="SNS_sf"/>
</dbReference>
<dbReference type="PROSITE" id="PS50267">
    <property type="entry name" value="NA_NEUROTRAN_SYMP_3"/>
    <property type="match status" value="2"/>
</dbReference>
<reference evidence="11" key="1">
    <citation type="submission" date="2019-04" db="EMBL/GenBank/DDBJ databases">
        <title>Genome assembly of Zosterops borbonicus 15179.</title>
        <authorList>
            <person name="Leroy T."/>
            <person name="Anselmetti Y."/>
            <person name="Tilak M.-K."/>
            <person name="Nabholz B."/>
        </authorList>
    </citation>
    <scope>NUCLEOTIDE SEQUENCE</scope>
    <source>
        <strain evidence="11">HGM_15179</strain>
        <tissue evidence="11">Muscle</tissue>
    </source>
</reference>
<evidence type="ECO:0000256" key="3">
    <source>
        <dbReference type="ARBA" id="ARBA00022692"/>
    </source>
</evidence>
<dbReference type="SUPFAM" id="SSF161070">
    <property type="entry name" value="SNF-like"/>
    <property type="match status" value="2"/>
</dbReference>
<feature type="binding site" evidence="8">
    <location>
        <position position="278"/>
    </location>
    <ligand>
        <name>Na(+)</name>
        <dbReference type="ChEBI" id="CHEBI:29101"/>
        <label>1</label>
    </ligand>
</feature>
<feature type="binding site" evidence="8">
    <location>
        <position position="310"/>
    </location>
    <ligand>
        <name>Na(+)</name>
        <dbReference type="ChEBI" id="CHEBI:29101"/>
        <label>1</label>
    </ligand>
</feature>
<comment type="subcellular location">
    <subcellularLocation>
        <location evidence="1">Membrane</location>
        <topology evidence="1">Multi-pass membrane protein</topology>
    </subcellularLocation>
</comment>
<feature type="transmembrane region" description="Helical" evidence="10">
    <location>
        <begin position="415"/>
        <end position="436"/>
    </location>
</feature>
<protein>
    <recommendedName>
        <fullName evidence="9">Transporter</fullName>
    </recommendedName>
</protein>
<feature type="transmembrane region" description="Helical" evidence="10">
    <location>
        <begin position="581"/>
        <end position="603"/>
    </location>
</feature>
<comment type="caution">
    <text evidence="11">The sequence shown here is derived from an EMBL/GenBank/DDBJ whole genome shotgun (WGS) entry which is preliminary data.</text>
</comment>
<organism evidence="11 12">
    <name type="scientific">Zosterops borbonicus</name>
    <dbReference type="NCBI Taxonomy" id="364589"/>
    <lineage>
        <taxon>Eukaryota</taxon>
        <taxon>Metazoa</taxon>
        <taxon>Chordata</taxon>
        <taxon>Craniata</taxon>
        <taxon>Vertebrata</taxon>
        <taxon>Euteleostomi</taxon>
        <taxon>Archelosauria</taxon>
        <taxon>Archosauria</taxon>
        <taxon>Dinosauria</taxon>
        <taxon>Saurischia</taxon>
        <taxon>Theropoda</taxon>
        <taxon>Coelurosauria</taxon>
        <taxon>Aves</taxon>
        <taxon>Neognathae</taxon>
        <taxon>Neoaves</taxon>
        <taxon>Telluraves</taxon>
        <taxon>Australaves</taxon>
        <taxon>Passeriformes</taxon>
        <taxon>Sylvioidea</taxon>
        <taxon>Zosteropidae</taxon>
        <taxon>Zosterops</taxon>
    </lineage>
</organism>
<dbReference type="PANTHER" id="PTHR11616">
    <property type="entry name" value="SODIUM/CHLORIDE DEPENDENT TRANSPORTER"/>
    <property type="match status" value="1"/>
</dbReference>
<dbReference type="PANTHER" id="PTHR11616:SF125">
    <property type="entry name" value="SODIUM-DEPENDENT NEUTRAL AMINO ACID TRANSPORTER B(0)AT1"/>
    <property type="match status" value="1"/>
</dbReference>
<dbReference type="InterPro" id="IPR002438">
    <property type="entry name" value="Neutral_aa_SLC6"/>
</dbReference>
<evidence type="ECO:0000256" key="8">
    <source>
        <dbReference type="PIRSR" id="PIRSR600175-1"/>
    </source>
</evidence>
<dbReference type="OrthoDB" id="6581954at2759"/>
<name>A0A8K1LTN4_9PASS</name>
<feature type="binding site" evidence="8">
    <location>
        <position position="431"/>
    </location>
    <ligand>
        <name>Na(+)</name>
        <dbReference type="ChEBI" id="CHEBI:29101"/>
        <label>1</label>
    </ligand>
</feature>
<dbReference type="GO" id="GO:0015293">
    <property type="term" value="F:symporter activity"/>
    <property type="evidence" value="ECO:0007669"/>
    <property type="project" value="UniProtKB-KW"/>
</dbReference>
<feature type="transmembrane region" description="Helical" evidence="10">
    <location>
        <begin position="846"/>
        <end position="869"/>
    </location>
</feature>
<dbReference type="AlphaFoldDB" id="A0A8K1LTN4"/>
<dbReference type="PRINTS" id="PR00176">
    <property type="entry name" value="NANEUSMPORT"/>
</dbReference>
<feature type="transmembrane region" description="Helical" evidence="10">
    <location>
        <begin position="649"/>
        <end position="671"/>
    </location>
</feature>
<feature type="transmembrane region" description="Helical" evidence="10">
    <location>
        <begin position="223"/>
        <end position="243"/>
    </location>
</feature>
<evidence type="ECO:0000256" key="10">
    <source>
        <dbReference type="SAM" id="Phobius"/>
    </source>
</evidence>
<sequence length="1177" mass="132911">MVKLKLPNPGLEDRIPSHAELEILEKEEADSRPKWDNKAQYMLTCVGFCVGLGNVWRFPYLCQSHGGGAFMIPFLILLVLEGIPLLHLEFAIGQRLRKGSVGVWSSIHPTLKGVGIASMCVSFLVGLYYNTIIACVMWYFFNSFQEPLPWNNCPLNENRTDYVEECAKSSPVDYFWYRETLNISTSIEDSGSIQWWLLLCLTCAWGVLYVCTIRGIETTGKAVYVTSTLPYVVLTIFLIRGLTLKGSTNGIVYLFTPNVTELANPVTWLDAGAQVFYSFSLAFGGLISFSSYNSVHNNCEKDAVIVSVINGFTSIYAATVIYSIIGFRATARYDDCFDKNILTLMNAFDLPEGNVTQDNFEQMQQLCNMTDPATFASLKFETCNLETFLNDGAEGTGLAFIVFTEAITKMPVSPLWSILFFVMLFCLGLSSMFGNMEGVLVPLQDLKIIPPRVPKEVITGLICLVCYLLAFIFVLNSGNYWLTLFDGFAGSIPLLIIAFCEMFSVVYIYGIDRFNKDIEFMIGHKPNIFWQVTWRLISPLIMLVIFFFYFVVKVNQELLYSVWDPNYEEFPKTEKVEYPPWVYAVIVLLAGVPSLAIPTFAIYKAIRNRWAFLIPYFIALLFEGIPLLHLELALGQYLRKGSIGAWNTISPYLGGVGIGSWMVSVLVSLYYNTVLTWVMWYFINSFQEPLPWSVCPLNENRTGFNEECHESTAVNYFWYRKTLNITPDIAESGKLQWWLILCLAACWLIVYLCTIRGIETTGKAIYVTAIFPYLVLTIFLIQGLTLPGATEGLIYLFTPNLNILKNPRVWLDAATQIFFSLSLAFGGLIAFASYNPTKNDCEKDAVTVAIVNSMTSLYASIPVFSVLGFKATTAYWDCLDRNIVNIINEFDLPEESIMRQNYTSWISFLNSSYPEKIAGLKLKNCDLQEFLDQSVSGTGLAFIVFTQAIILMPGSQAWAILFFIMLFSLGLSSMFGNIEGVFTPLLELQIIPKSAPKELLSGIICLISFLIALSFTLGSGSYWIDIFDRYAASVPLLVIAFFEVIGVVYIYKIKRFSKDVEWMTGRKLNLYWHITWRFISPLLLLIVFMAFVTLQLQKTPSYTAWNPKYEGFPMKEEKVYPSWVQAICVLLAALPGMCVPLVALFHLVKKKCRSKDPSFVPPEVFSCQGANSFSHPK</sequence>
<feature type="transmembrane region" description="Helical" evidence="10">
    <location>
        <begin position="957"/>
        <end position="978"/>
    </location>
</feature>
<comment type="similarity">
    <text evidence="9">Belongs to the sodium:neurotransmitter symporter (SNF) (TC 2.A.22) family.</text>
</comment>
<dbReference type="PROSITE" id="PS00610">
    <property type="entry name" value="NA_NEUROTRAN_SYMP_1"/>
    <property type="match status" value="1"/>
</dbReference>
<feature type="transmembrane region" description="Helical" evidence="10">
    <location>
        <begin position="113"/>
        <end position="141"/>
    </location>
</feature>
<dbReference type="NCBIfam" id="NF037979">
    <property type="entry name" value="Na_transp"/>
    <property type="match status" value="1"/>
</dbReference>
<feature type="binding site" evidence="8">
    <location>
        <position position="47"/>
    </location>
    <ligand>
        <name>Na(+)</name>
        <dbReference type="ChEBI" id="CHEBI:29101"/>
        <label>1</label>
    </ligand>
</feature>
<keyword evidence="3 9" id="KW-0812">Transmembrane</keyword>
<feature type="transmembrane region" description="Helical" evidence="10">
    <location>
        <begin position="41"/>
        <end position="58"/>
    </location>
</feature>
<feature type="transmembrane region" description="Helical" evidence="10">
    <location>
        <begin position="999"/>
        <end position="1024"/>
    </location>
</feature>
<feature type="binding site" evidence="8">
    <location>
        <position position="50"/>
    </location>
    <ligand>
        <name>Na(+)</name>
        <dbReference type="ChEBI" id="CHEBI:29101"/>
        <label>1</label>
    </ligand>
</feature>
<evidence type="ECO:0000313" key="12">
    <source>
        <dbReference type="Proteomes" id="UP000796761"/>
    </source>
</evidence>
<feature type="transmembrane region" description="Helical" evidence="10">
    <location>
        <begin position="532"/>
        <end position="552"/>
    </location>
</feature>
<keyword evidence="12" id="KW-1185">Reference proteome</keyword>
<dbReference type="EMBL" id="SWJQ01000023">
    <property type="protein sequence ID" value="TRZ25667.1"/>
    <property type="molecule type" value="Genomic_DNA"/>
</dbReference>
<dbReference type="GO" id="GO:0035725">
    <property type="term" value="P:sodium ion transmembrane transport"/>
    <property type="evidence" value="ECO:0007669"/>
    <property type="project" value="TreeGrafter"/>
</dbReference>
<feature type="transmembrane region" description="Helical" evidence="10">
    <location>
        <begin position="193"/>
        <end position="211"/>
    </location>
</feature>
<feature type="binding site" evidence="8">
    <location>
        <position position="427"/>
    </location>
    <ligand>
        <name>Na(+)</name>
        <dbReference type="ChEBI" id="CHEBI:29101"/>
        <label>1</label>
    </ligand>
</feature>
<feature type="transmembrane region" description="Helical" evidence="10">
    <location>
        <begin position="930"/>
        <end position="951"/>
    </location>
</feature>
<feature type="transmembrane region" description="Helical" evidence="10">
    <location>
        <begin position="1030"/>
        <end position="1053"/>
    </location>
</feature>
<proteinExistence type="inferred from homology"/>
<feature type="transmembrane region" description="Helical" evidence="10">
    <location>
        <begin position="610"/>
        <end position="629"/>
    </location>
</feature>
<gene>
    <name evidence="11" type="ORF">HGM15179_001478</name>
</gene>
<evidence type="ECO:0000256" key="6">
    <source>
        <dbReference type="ARBA" id="ARBA00023136"/>
    </source>
</evidence>
<evidence type="ECO:0000256" key="4">
    <source>
        <dbReference type="ARBA" id="ARBA00022847"/>
    </source>
</evidence>
<dbReference type="PRINTS" id="PR01206">
    <property type="entry name" value="ORPHTRNSPORT"/>
</dbReference>
<feature type="transmembrane region" description="Helical" evidence="10">
    <location>
        <begin position="1074"/>
        <end position="1096"/>
    </location>
</feature>
<keyword evidence="4 9" id="KW-0769">Symport</keyword>
<feature type="transmembrane region" description="Helical" evidence="10">
    <location>
        <begin position="737"/>
        <end position="758"/>
    </location>
</feature>
<feature type="transmembrane region" description="Helical" evidence="10">
    <location>
        <begin position="304"/>
        <end position="325"/>
    </location>
</feature>
<keyword evidence="8" id="KW-0915">Sodium</keyword>
<feature type="transmembrane region" description="Helical" evidence="10">
    <location>
        <begin position="487"/>
        <end position="511"/>
    </location>
</feature>
<feature type="transmembrane region" description="Helical" evidence="10">
    <location>
        <begin position="770"/>
        <end position="797"/>
    </location>
</feature>
<evidence type="ECO:0000256" key="7">
    <source>
        <dbReference type="ARBA" id="ARBA00023180"/>
    </source>
</evidence>
<feature type="binding site" evidence="8">
    <location>
        <position position="54"/>
    </location>
    <ligand>
        <name>Na(+)</name>
        <dbReference type="ChEBI" id="CHEBI:29101"/>
        <label>1</label>
    </ligand>
</feature>
<dbReference type="GO" id="GO:0015175">
    <property type="term" value="F:neutral L-amino acid transmembrane transporter activity"/>
    <property type="evidence" value="ECO:0007669"/>
    <property type="project" value="TreeGrafter"/>
</dbReference>
<feature type="transmembrane region" description="Helical" evidence="10">
    <location>
        <begin position="1123"/>
        <end position="1148"/>
    </location>
</feature>
<evidence type="ECO:0000256" key="1">
    <source>
        <dbReference type="ARBA" id="ARBA00004141"/>
    </source>
</evidence>
<keyword evidence="7" id="KW-0325">Glycoprotein</keyword>
<keyword evidence="5 10" id="KW-1133">Transmembrane helix</keyword>
<keyword evidence="2 9" id="KW-0813">Transport</keyword>
<keyword evidence="6 10" id="KW-0472">Membrane</keyword>
<dbReference type="GO" id="GO:0046872">
    <property type="term" value="F:metal ion binding"/>
    <property type="evidence" value="ECO:0007669"/>
    <property type="project" value="UniProtKB-KW"/>
</dbReference>